<evidence type="ECO:0000256" key="1">
    <source>
        <dbReference type="ARBA" id="ARBA00003051"/>
    </source>
</evidence>
<dbReference type="EMBL" id="AJWJ01000319">
    <property type="protein sequence ID" value="KAF2071994.1"/>
    <property type="molecule type" value="Genomic_DNA"/>
</dbReference>
<keyword evidence="3" id="KW-0963">Cytoplasm</keyword>
<evidence type="ECO:0000313" key="10">
    <source>
        <dbReference type="EMBL" id="KAF2071994.1"/>
    </source>
</evidence>
<organism evidence="10 11">
    <name type="scientific">Polysphondylium violaceum</name>
    <dbReference type="NCBI Taxonomy" id="133409"/>
    <lineage>
        <taxon>Eukaryota</taxon>
        <taxon>Amoebozoa</taxon>
        <taxon>Evosea</taxon>
        <taxon>Eumycetozoa</taxon>
        <taxon>Dictyostelia</taxon>
        <taxon>Dictyosteliales</taxon>
        <taxon>Dictyosteliaceae</taxon>
        <taxon>Polysphondylium</taxon>
    </lineage>
</organism>
<comment type="function">
    <text evidence="1">Probable adapter protein and signal transducer that links members of the tumor necrosis factor receptor family to different signaling pathways by association with the receptor cytoplasmic domain and kinases.</text>
</comment>
<comment type="subcellular location">
    <subcellularLocation>
        <location evidence="2">Cytoplasm</location>
    </subcellularLocation>
</comment>
<accession>A0A8J4PQM0</accession>
<dbReference type="Proteomes" id="UP000695562">
    <property type="component" value="Unassembled WGS sequence"/>
</dbReference>
<dbReference type="GO" id="GO:0005737">
    <property type="term" value="C:cytoplasm"/>
    <property type="evidence" value="ECO:0007669"/>
    <property type="project" value="UniProtKB-SubCell"/>
</dbReference>
<dbReference type="AlphaFoldDB" id="A0A8J4PQM0"/>
<proteinExistence type="predicted"/>
<name>A0A8J4PQM0_9MYCE</name>
<evidence type="ECO:0000259" key="9">
    <source>
        <dbReference type="PROSITE" id="PS50145"/>
    </source>
</evidence>
<dbReference type="Pfam" id="PF02176">
    <property type="entry name" value="zf-TRAF"/>
    <property type="match status" value="1"/>
</dbReference>
<reference evidence="10" key="1">
    <citation type="submission" date="2020-01" db="EMBL/GenBank/DDBJ databases">
        <title>Development of genomics and gene disruption for Polysphondylium violaceum indicates a role for the polyketide synthase stlB in stalk morphogenesis.</title>
        <authorList>
            <person name="Narita B."/>
            <person name="Kawabe Y."/>
            <person name="Kin K."/>
            <person name="Saito T."/>
            <person name="Gibbs R."/>
            <person name="Kuspa A."/>
            <person name="Muzny D."/>
            <person name="Queller D."/>
            <person name="Richards S."/>
            <person name="Strassman J."/>
            <person name="Sucgang R."/>
            <person name="Worley K."/>
            <person name="Schaap P."/>
        </authorList>
    </citation>
    <scope>NUCLEOTIDE SEQUENCE</scope>
    <source>
        <strain evidence="10">QSvi11</strain>
    </source>
</reference>
<keyword evidence="5" id="KW-0677">Repeat</keyword>
<sequence length="310" mass="36674">MEEKDKTLSYSNPRFIEEKIEYSLEDVLVNKKDIYNCSICLDIKPVLYQCYNGHMNCLQCWENHLKTNKTCPVCRLDITLQTLAQNLALKFFLSQEMMKCPYSNLCESMNYGTFKDKHNNECLYRSIKCQCSVIMKFNEFENHQKQCPKSKFICPHCFIVFNRDSNHLEICDEMDISCHQCKTKIKRKELIDHVRHECPKTKITCPLKYLGCRIAFKREDKKSHFTSIQHLNVCMDISDQPVFMTTLERGTFETKFQFLVVDSSFSYKIEDEDLVTKINNLKYQSFAKDFYFTISIYDKNNNLLSSGSKW</sequence>
<dbReference type="PROSITE" id="PS50145">
    <property type="entry name" value="ZF_TRAF"/>
    <property type="match status" value="1"/>
</dbReference>
<evidence type="ECO:0000256" key="2">
    <source>
        <dbReference type="ARBA" id="ARBA00004496"/>
    </source>
</evidence>
<feature type="zinc finger region" description="TRAF-type" evidence="8">
    <location>
        <begin position="167"/>
        <end position="219"/>
    </location>
</feature>
<evidence type="ECO:0000256" key="4">
    <source>
        <dbReference type="ARBA" id="ARBA00022723"/>
    </source>
</evidence>
<dbReference type="PANTHER" id="PTHR10131">
    <property type="entry name" value="TNF RECEPTOR ASSOCIATED FACTOR"/>
    <property type="match status" value="1"/>
</dbReference>
<keyword evidence="6 8" id="KW-0863">Zinc-finger</keyword>
<dbReference type="SUPFAM" id="SSF57850">
    <property type="entry name" value="RING/U-box"/>
    <property type="match status" value="1"/>
</dbReference>
<keyword evidence="7 8" id="KW-0862">Zinc</keyword>
<keyword evidence="4 8" id="KW-0479">Metal-binding</keyword>
<dbReference type="PANTHER" id="PTHR10131:SF94">
    <property type="entry name" value="TNF RECEPTOR-ASSOCIATED FACTOR 4"/>
    <property type="match status" value="1"/>
</dbReference>
<evidence type="ECO:0000256" key="3">
    <source>
        <dbReference type="ARBA" id="ARBA00022490"/>
    </source>
</evidence>
<dbReference type="InterPro" id="IPR001293">
    <property type="entry name" value="Znf_TRAF"/>
</dbReference>
<keyword evidence="11" id="KW-1185">Reference proteome</keyword>
<evidence type="ECO:0000313" key="11">
    <source>
        <dbReference type="Proteomes" id="UP000695562"/>
    </source>
</evidence>
<evidence type="ECO:0000256" key="6">
    <source>
        <dbReference type="ARBA" id="ARBA00022771"/>
    </source>
</evidence>
<dbReference type="OrthoDB" id="10062218at2759"/>
<evidence type="ECO:0000256" key="7">
    <source>
        <dbReference type="ARBA" id="ARBA00022833"/>
    </source>
</evidence>
<comment type="caution">
    <text evidence="10">The sequence shown here is derived from an EMBL/GenBank/DDBJ whole genome shotgun (WGS) entry which is preliminary data.</text>
</comment>
<dbReference type="GO" id="GO:0008270">
    <property type="term" value="F:zinc ion binding"/>
    <property type="evidence" value="ECO:0007669"/>
    <property type="project" value="UniProtKB-KW"/>
</dbReference>
<dbReference type="Gene3D" id="3.30.40.10">
    <property type="entry name" value="Zinc/RING finger domain, C3HC4 (zinc finger)"/>
    <property type="match status" value="3"/>
</dbReference>
<feature type="domain" description="TRAF-type" evidence="9">
    <location>
        <begin position="167"/>
        <end position="219"/>
    </location>
</feature>
<protein>
    <recommendedName>
        <fullName evidence="9">TRAF-type domain-containing protein</fullName>
    </recommendedName>
</protein>
<gene>
    <name evidence="10" type="ORF">CYY_006683</name>
</gene>
<evidence type="ECO:0000256" key="8">
    <source>
        <dbReference type="PROSITE-ProRule" id="PRU00207"/>
    </source>
</evidence>
<dbReference type="InterPro" id="IPR013083">
    <property type="entry name" value="Znf_RING/FYVE/PHD"/>
</dbReference>
<evidence type="ECO:0000256" key="5">
    <source>
        <dbReference type="ARBA" id="ARBA00022737"/>
    </source>
</evidence>